<evidence type="ECO:0000313" key="9">
    <source>
        <dbReference type="Proteomes" id="UP000547528"/>
    </source>
</evidence>
<dbReference type="EC" id="3.6.1.7" evidence="2 5"/>
<evidence type="ECO:0000259" key="7">
    <source>
        <dbReference type="PROSITE" id="PS51160"/>
    </source>
</evidence>
<evidence type="ECO:0000256" key="1">
    <source>
        <dbReference type="ARBA" id="ARBA00005614"/>
    </source>
</evidence>
<dbReference type="InterPro" id="IPR020456">
    <property type="entry name" value="Acylphosphatase"/>
</dbReference>
<dbReference type="Pfam" id="PF00708">
    <property type="entry name" value="Acylphosphatase"/>
    <property type="match status" value="1"/>
</dbReference>
<reference evidence="8 9" key="1">
    <citation type="submission" date="2020-08" db="EMBL/GenBank/DDBJ databases">
        <title>Sequencing the genomes of 1000 actinobacteria strains.</title>
        <authorList>
            <person name="Klenk H.-P."/>
        </authorList>
    </citation>
    <scope>NUCLEOTIDE SEQUENCE [LARGE SCALE GENOMIC DNA]</scope>
    <source>
        <strain evidence="8 9">DSM 28238</strain>
    </source>
</reference>
<dbReference type="AlphaFoldDB" id="A0A7W5TUB4"/>
<dbReference type="PANTHER" id="PTHR47268:SF4">
    <property type="entry name" value="ACYLPHOSPHATASE"/>
    <property type="match status" value="1"/>
</dbReference>
<comment type="catalytic activity">
    <reaction evidence="4 5">
        <text>an acyl phosphate + H2O = a carboxylate + phosphate + H(+)</text>
        <dbReference type="Rhea" id="RHEA:14965"/>
        <dbReference type="ChEBI" id="CHEBI:15377"/>
        <dbReference type="ChEBI" id="CHEBI:15378"/>
        <dbReference type="ChEBI" id="CHEBI:29067"/>
        <dbReference type="ChEBI" id="CHEBI:43474"/>
        <dbReference type="ChEBI" id="CHEBI:59918"/>
        <dbReference type="EC" id="3.6.1.7"/>
    </reaction>
</comment>
<keyword evidence="9" id="KW-1185">Reference proteome</keyword>
<evidence type="ECO:0000256" key="3">
    <source>
        <dbReference type="ARBA" id="ARBA00015991"/>
    </source>
</evidence>
<comment type="caution">
    <text evidence="8">The sequence shown here is derived from an EMBL/GenBank/DDBJ whole genome shotgun (WGS) entry which is preliminary data.</text>
</comment>
<dbReference type="PANTHER" id="PTHR47268">
    <property type="entry name" value="ACYLPHOSPHATASE"/>
    <property type="match status" value="1"/>
</dbReference>
<feature type="active site" evidence="5">
    <location>
        <position position="49"/>
    </location>
</feature>
<dbReference type="RefSeq" id="WP_183358113.1">
    <property type="nucleotide sequence ID" value="NZ_BAABKR010000001.1"/>
</dbReference>
<proteinExistence type="inferred from homology"/>
<dbReference type="InterPro" id="IPR017968">
    <property type="entry name" value="Acylphosphatase_CS"/>
</dbReference>
<dbReference type="PROSITE" id="PS00151">
    <property type="entry name" value="ACYLPHOSPHATASE_2"/>
    <property type="match status" value="1"/>
</dbReference>
<sequence length="107" mass="11518">MSTEPAPEPQGNIRTGTLARVTGTVQGVNYRNAAKRQADELSLLGWVRNTDDGAVELLIGGDGPAVDSLLAWCRRGPRRAEVDSVDEREASVEELESLPGSGFVVRR</sequence>
<dbReference type="GO" id="GO:0003998">
    <property type="term" value="F:acylphosphatase activity"/>
    <property type="evidence" value="ECO:0007669"/>
    <property type="project" value="UniProtKB-EC"/>
</dbReference>
<dbReference type="InterPro" id="IPR036046">
    <property type="entry name" value="Acylphosphatase-like_dom_sf"/>
</dbReference>
<dbReference type="EMBL" id="JACIBT010000003">
    <property type="protein sequence ID" value="MBB3667693.1"/>
    <property type="molecule type" value="Genomic_DNA"/>
</dbReference>
<evidence type="ECO:0000256" key="2">
    <source>
        <dbReference type="ARBA" id="ARBA00012150"/>
    </source>
</evidence>
<evidence type="ECO:0000256" key="4">
    <source>
        <dbReference type="ARBA" id="ARBA00047645"/>
    </source>
</evidence>
<feature type="domain" description="Acylphosphatase-like" evidence="7">
    <location>
        <begin position="16"/>
        <end position="107"/>
    </location>
</feature>
<accession>A0A7W5TUB4</accession>
<protein>
    <recommendedName>
        <fullName evidence="3 5">acylphosphatase</fullName>
        <ecNumber evidence="2 5">3.6.1.7</ecNumber>
    </recommendedName>
</protein>
<dbReference type="InterPro" id="IPR001792">
    <property type="entry name" value="Acylphosphatase-like_dom"/>
</dbReference>
<keyword evidence="5 8" id="KW-0378">Hydrolase</keyword>
<comment type="similarity">
    <text evidence="1 6">Belongs to the acylphosphatase family.</text>
</comment>
<evidence type="ECO:0000256" key="6">
    <source>
        <dbReference type="RuleBase" id="RU004168"/>
    </source>
</evidence>
<dbReference type="PROSITE" id="PS51160">
    <property type="entry name" value="ACYLPHOSPHATASE_3"/>
    <property type="match status" value="1"/>
</dbReference>
<feature type="active site" evidence="5">
    <location>
        <position position="31"/>
    </location>
</feature>
<dbReference type="Gene3D" id="3.30.70.100">
    <property type="match status" value="1"/>
</dbReference>
<evidence type="ECO:0000256" key="5">
    <source>
        <dbReference type="PROSITE-ProRule" id="PRU00520"/>
    </source>
</evidence>
<gene>
    <name evidence="8" type="ORF">FHX47_001314</name>
</gene>
<dbReference type="SUPFAM" id="SSF54975">
    <property type="entry name" value="Acylphosphatase/BLUF domain-like"/>
    <property type="match status" value="1"/>
</dbReference>
<name>A0A7W5TUB4_9MICC</name>
<evidence type="ECO:0000313" key="8">
    <source>
        <dbReference type="EMBL" id="MBB3667693.1"/>
    </source>
</evidence>
<dbReference type="Proteomes" id="UP000547528">
    <property type="component" value="Unassembled WGS sequence"/>
</dbReference>
<organism evidence="8 9">
    <name type="scientific">Garicola koreensis</name>
    <dbReference type="NCBI Taxonomy" id="1262554"/>
    <lineage>
        <taxon>Bacteria</taxon>
        <taxon>Bacillati</taxon>
        <taxon>Actinomycetota</taxon>
        <taxon>Actinomycetes</taxon>
        <taxon>Micrococcales</taxon>
        <taxon>Micrococcaceae</taxon>
        <taxon>Garicola</taxon>
    </lineage>
</organism>